<dbReference type="GO" id="GO:0051044">
    <property type="term" value="P:positive regulation of membrane protein ectodomain proteolysis"/>
    <property type="evidence" value="ECO:0000318"/>
    <property type="project" value="GO_Central"/>
</dbReference>
<dbReference type="InterPro" id="IPR006586">
    <property type="entry name" value="ADAM_Cys-rich"/>
</dbReference>
<dbReference type="InterPro" id="IPR024079">
    <property type="entry name" value="MetalloPept_cat_dom_sf"/>
</dbReference>
<keyword evidence="5" id="KW-0732">Signal</keyword>
<reference evidence="8" key="2">
    <citation type="submission" date="2025-08" db="UniProtKB">
        <authorList>
            <consortium name="Ensembl"/>
        </authorList>
    </citation>
    <scope>IDENTIFICATION</scope>
</reference>
<dbReference type="InParanoid" id="F7CYW1"/>
<dbReference type="GO" id="GO:0016020">
    <property type="term" value="C:membrane"/>
    <property type="evidence" value="ECO:0007669"/>
    <property type="project" value="UniProtKB-SubCell"/>
</dbReference>
<comment type="subcellular location">
    <subcellularLocation>
        <location evidence="1">Membrane</location>
        <topology evidence="1">Single-pass membrane protein</topology>
    </subcellularLocation>
</comment>
<feature type="disulfide bond" evidence="3">
    <location>
        <begin position="454"/>
        <end position="474"/>
    </location>
</feature>
<dbReference type="Proteomes" id="UP000002280">
    <property type="component" value="Chromosome 2"/>
</dbReference>
<dbReference type="eggNOG" id="KOG3607">
    <property type="taxonomic scope" value="Eukaryota"/>
</dbReference>
<keyword evidence="9" id="KW-1185">Reference proteome</keyword>
<dbReference type="PANTHER" id="PTHR11905:SF20">
    <property type="entry name" value="DISINTEGRIN AND METALLOPROTEINASE DOMAIN-CONTAINING PROTEIN 8"/>
    <property type="match status" value="1"/>
</dbReference>
<dbReference type="Pfam" id="PF08516">
    <property type="entry name" value="ADAM_CR"/>
    <property type="match status" value="1"/>
</dbReference>
<dbReference type="InterPro" id="IPR001762">
    <property type="entry name" value="Disintegrin_dom"/>
</dbReference>
<evidence type="ECO:0000313" key="8">
    <source>
        <dbReference type="Ensembl" id="ENSMODP00000003247.3"/>
    </source>
</evidence>
<sequence length="544" mass="60170">MCPHGPSFWGCFLFLCLGSTLREGQGSSVLDQYEVVRPRRLPVSGALDELSSSATPYPETLRYLLGLRGNNFTLHLRKNRHLVGSDYTETYTLANGTEVTAKPPPGHHCFYQGHVEEHQNSMASVSTCRGIRGFFKTGSTVHLIEPLEHQKHSISKVSLKGELETLMAAASKPLNWKTGAVSKETRYVELFVVVDNTEYQKYKSLSTVRQRVKEIVNHVDRLYQEINFRVVLIGLEIWDQADKAAINSNVHSALASFLRWRESHLIGKKSHDNAQLITGVSFEGTIVGMGRLASMCTEGSGGVNHDYSENPLGVATSVAHEMGHNLGMDHDENVPGCQCEEDTKHGGCIMTGGWSMVFPRKFSSCSKENLQKFLWGTIFSPSCLNNYPNLEKMSEAPVCGNKFLERGEECDCGLPGECLNQCCNPNTCRLASGAQCTEGECCQACQVLPAGQVCREAQNACDLTEFCDGQHPRCPENVYKENGSPCSDGYCYNGSCPTYKQQCQALWGLQADLSTDKCYLLEMPKACTEAFYPSKQGLNNWVAQ</sequence>
<dbReference type="STRING" id="13616.ENSMODP00000003247"/>
<dbReference type="Pfam" id="PF01421">
    <property type="entry name" value="Reprolysin"/>
    <property type="match status" value="1"/>
</dbReference>
<dbReference type="PROSITE" id="PS50214">
    <property type="entry name" value="DISINTEGRIN_2"/>
    <property type="match status" value="1"/>
</dbReference>
<dbReference type="Bgee" id="ENSMODG00000002679">
    <property type="expression patterns" value="Expressed in spermatocyte and 2 other cell types or tissues"/>
</dbReference>
<feature type="active site" evidence="4">
    <location>
        <position position="321"/>
    </location>
</feature>
<dbReference type="Gene3D" id="4.10.70.10">
    <property type="entry name" value="Disintegrin domain"/>
    <property type="match status" value="1"/>
</dbReference>
<name>F7CYW1_MONDO</name>
<keyword evidence="4" id="KW-0479">Metal-binding</keyword>
<evidence type="ECO:0000313" key="9">
    <source>
        <dbReference type="Proteomes" id="UP000002280"/>
    </source>
</evidence>
<feature type="binding site" evidence="4">
    <location>
        <position position="330"/>
    </location>
    <ligand>
        <name>Zn(2+)</name>
        <dbReference type="ChEBI" id="CHEBI:29105"/>
        <note>catalytic</note>
    </ligand>
</feature>
<dbReference type="Ensembl" id="ENSMODT00000003315.3">
    <property type="protein sequence ID" value="ENSMODP00000003247.3"/>
    <property type="gene ID" value="ENSMODG00000002679.3"/>
</dbReference>
<dbReference type="GeneTree" id="ENSGT00940000158585"/>
<dbReference type="InterPro" id="IPR002870">
    <property type="entry name" value="Peptidase_M12B_N"/>
</dbReference>
<dbReference type="GO" id="GO:0046872">
    <property type="term" value="F:metal ion binding"/>
    <property type="evidence" value="ECO:0007669"/>
    <property type="project" value="UniProtKB-KW"/>
</dbReference>
<feature type="domain" description="Disintegrin" evidence="6">
    <location>
        <begin position="396"/>
        <end position="482"/>
    </location>
</feature>
<dbReference type="PROSITE" id="PS50215">
    <property type="entry name" value="ADAM_MEPRO"/>
    <property type="match status" value="1"/>
</dbReference>
<dbReference type="MEROPS" id="M12.208"/>
<dbReference type="FunFam" id="4.10.70.10:FF:000001">
    <property type="entry name" value="Disintegrin and metalloproteinase domain-containing protein 22"/>
    <property type="match status" value="1"/>
</dbReference>
<keyword evidence="4" id="KW-0862">Zinc</keyword>
<dbReference type="Pfam" id="PF00200">
    <property type="entry name" value="Disintegrin"/>
    <property type="match status" value="1"/>
</dbReference>
<dbReference type="CDD" id="cd04269">
    <property type="entry name" value="ZnMc_adamalysin_II_like"/>
    <property type="match status" value="1"/>
</dbReference>
<evidence type="ECO:0000259" key="6">
    <source>
        <dbReference type="PROSITE" id="PS50214"/>
    </source>
</evidence>
<dbReference type="GO" id="GO:0004222">
    <property type="term" value="F:metalloendopeptidase activity"/>
    <property type="evidence" value="ECO:0000318"/>
    <property type="project" value="GO_Central"/>
</dbReference>
<dbReference type="GO" id="GO:0050839">
    <property type="term" value="F:cell adhesion molecule binding"/>
    <property type="evidence" value="ECO:0000318"/>
    <property type="project" value="GO_Central"/>
</dbReference>
<dbReference type="GO" id="GO:0022407">
    <property type="term" value="P:regulation of cell-cell adhesion"/>
    <property type="evidence" value="ECO:0000318"/>
    <property type="project" value="GO_Central"/>
</dbReference>
<evidence type="ECO:0000256" key="1">
    <source>
        <dbReference type="ARBA" id="ARBA00004167"/>
    </source>
</evidence>
<proteinExistence type="predicted"/>
<organism evidence="8 9">
    <name type="scientific">Monodelphis domestica</name>
    <name type="common">Gray short-tailed opossum</name>
    <dbReference type="NCBI Taxonomy" id="13616"/>
    <lineage>
        <taxon>Eukaryota</taxon>
        <taxon>Metazoa</taxon>
        <taxon>Chordata</taxon>
        <taxon>Craniata</taxon>
        <taxon>Vertebrata</taxon>
        <taxon>Euteleostomi</taxon>
        <taxon>Mammalia</taxon>
        <taxon>Metatheria</taxon>
        <taxon>Didelphimorphia</taxon>
        <taxon>Didelphidae</taxon>
        <taxon>Monodelphis</taxon>
    </lineage>
</organism>
<accession>F7CYW1</accession>
<dbReference type="FunFam" id="3.40.390.10:FF:000002">
    <property type="entry name" value="Disintegrin and metalloproteinase domain-containing protein 22"/>
    <property type="match status" value="1"/>
</dbReference>
<dbReference type="AlphaFoldDB" id="F7CYW1"/>
<evidence type="ECO:0000256" key="4">
    <source>
        <dbReference type="PROSITE-ProRule" id="PRU00276"/>
    </source>
</evidence>
<keyword evidence="2 3" id="KW-1015">Disulfide bond</keyword>
<dbReference type="InterPro" id="IPR034027">
    <property type="entry name" value="Reprolysin_adamalysin"/>
</dbReference>
<evidence type="ECO:0000256" key="3">
    <source>
        <dbReference type="PROSITE-ProRule" id="PRU00068"/>
    </source>
</evidence>
<dbReference type="InterPro" id="IPR001590">
    <property type="entry name" value="Peptidase_M12B"/>
</dbReference>
<protein>
    <recommendedName>
        <fullName evidence="10">ADAM metallopeptidase domain 8</fullName>
    </recommendedName>
</protein>
<dbReference type="PANTHER" id="PTHR11905">
    <property type="entry name" value="ADAM A DISINTEGRIN AND METALLOPROTEASE DOMAIN"/>
    <property type="match status" value="1"/>
</dbReference>
<feature type="domain" description="Peptidase M12B" evidence="7">
    <location>
        <begin position="186"/>
        <end position="388"/>
    </location>
</feature>
<dbReference type="GO" id="GO:0006508">
    <property type="term" value="P:proteolysis"/>
    <property type="evidence" value="ECO:0000318"/>
    <property type="project" value="GO_Central"/>
</dbReference>
<evidence type="ECO:0008006" key="10">
    <source>
        <dbReference type="Google" id="ProtNLM"/>
    </source>
</evidence>
<dbReference type="GO" id="GO:0002693">
    <property type="term" value="P:positive regulation of cellular extravasation"/>
    <property type="evidence" value="ECO:0000318"/>
    <property type="project" value="GO_Central"/>
</dbReference>
<dbReference type="Pfam" id="PF01562">
    <property type="entry name" value="Pep_M12B_propep"/>
    <property type="match status" value="1"/>
</dbReference>
<dbReference type="SMART" id="SM00608">
    <property type="entry name" value="ACR"/>
    <property type="match status" value="1"/>
</dbReference>
<dbReference type="Gene3D" id="3.40.390.10">
    <property type="entry name" value="Collagenase (Catalytic Domain)"/>
    <property type="match status" value="1"/>
</dbReference>
<feature type="binding site" evidence="4">
    <location>
        <position position="324"/>
    </location>
    <ligand>
        <name>Zn(2+)</name>
        <dbReference type="ChEBI" id="CHEBI:29105"/>
        <note>catalytic</note>
    </ligand>
</feature>
<dbReference type="SUPFAM" id="SSF55486">
    <property type="entry name" value="Metalloproteases ('zincins'), catalytic domain"/>
    <property type="match status" value="1"/>
</dbReference>
<dbReference type="InterPro" id="IPR036436">
    <property type="entry name" value="Disintegrin_dom_sf"/>
</dbReference>
<feature type="signal peptide" evidence="5">
    <location>
        <begin position="1"/>
        <end position="26"/>
    </location>
</feature>
<evidence type="ECO:0000256" key="5">
    <source>
        <dbReference type="SAM" id="SignalP"/>
    </source>
</evidence>
<dbReference type="SMART" id="SM00050">
    <property type="entry name" value="DISIN"/>
    <property type="match status" value="1"/>
</dbReference>
<evidence type="ECO:0000256" key="2">
    <source>
        <dbReference type="ARBA" id="ARBA00023157"/>
    </source>
</evidence>
<dbReference type="SUPFAM" id="SSF57552">
    <property type="entry name" value="Blood coagulation inhibitor (disintegrin)"/>
    <property type="match status" value="1"/>
</dbReference>
<dbReference type="GO" id="GO:0006954">
    <property type="term" value="P:inflammatory response"/>
    <property type="evidence" value="ECO:0000318"/>
    <property type="project" value="GO_Central"/>
</dbReference>
<reference evidence="8" key="3">
    <citation type="submission" date="2025-09" db="UniProtKB">
        <authorList>
            <consortium name="Ensembl"/>
        </authorList>
    </citation>
    <scope>IDENTIFICATION</scope>
</reference>
<evidence type="ECO:0000259" key="7">
    <source>
        <dbReference type="PROSITE" id="PS50215"/>
    </source>
</evidence>
<dbReference type="OMA" id="GVCNHKN"/>
<feature type="binding site" evidence="4">
    <location>
        <position position="320"/>
    </location>
    <ligand>
        <name>Zn(2+)</name>
        <dbReference type="ChEBI" id="CHEBI:29105"/>
        <note>catalytic</note>
    </ligand>
</feature>
<feature type="chain" id="PRO_5023804117" description="ADAM metallopeptidase domain 8" evidence="5">
    <location>
        <begin position="27"/>
        <end position="544"/>
    </location>
</feature>
<comment type="caution">
    <text evidence="4">Lacks conserved residue(s) required for the propagation of feature annotation.</text>
</comment>
<reference evidence="8 9" key="1">
    <citation type="journal article" date="2007" name="Nature">
        <title>Genome of the marsupial Monodelphis domestica reveals innovation in non-coding sequences.</title>
        <authorList>
            <person name="Mikkelsen T.S."/>
            <person name="Wakefield M.J."/>
            <person name="Aken B."/>
            <person name="Amemiya C.T."/>
            <person name="Chang J.L."/>
            <person name="Duke S."/>
            <person name="Garber M."/>
            <person name="Gentles A.J."/>
            <person name="Goodstadt L."/>
            <person name="Heger A."/>
            <person name="Jurka J."/>
            <person name="Kamal M."/>
            <person name="Mauceli E."/>
            <person name="Searle S.M."/>
            <person name="Sharpe T."/>
            <person name="Baker M.L."/>
            <person name="Batzer M.A."/>
            <person name="Benos P.V."/>
            <person name="Belov K."/>
            <person name="Clamp M."/>
            <person name="Cook A."/>
            <person name="Cuff J."/>
            <person name="Das R."/>
            <person name="Davidow L."/>
            <person name="Deakin J.E."/>
            <person name="Fazzari M.J."/>
            <person name="Glass J.L."/>
            <person name="Grabherr M."/>
            <person name="Greally J.M."/>
            <person name="Gu W."/>
            <person name="Hore T.A."/>
            <person name="Huttley G.A."/>
            <person name="Kleber M."/>
            <person name="Jirtle R.L."/>
            <person name="Koina E."/>
            <person name="Lee J.T."/>
            <person name="Mahony S."/>
            <person name="Marra M.A."/>
            <person name="Miller R.D."/>
            <person name="Nicholls R.D."/>
            <person name="Oda M."/>
            <person name="Papenfuss A.T."/>
            <person name="Parra Z.E."/>
            <person name="Pollock D.D."/>
            <person name="Ray D.A."/>
            <person name="Schein J.E."/>
            <person name="Speed T.P."/>
            <person name="Thompson K."/>
            <person name="VandeBerg J.L."/>
            <person name="Wade C.M."/>
            <person name="Walker J.A."/>
            <person name="Waters P.D."/>
            <person name="Webber C."/>
            <person name="Weidman J.R."/>
            <person name="Xie X."/>
            <person name="Zody M.C."/>
            <person name="Baldwin J."/>
            <person name="Abdouelleil A."/>
            <person name="Abdulkadir J."/>
            <person name="Abebe A."/>
            <person name="Abera B."/>
            <person name="Abreu J."/>
            <person name="Acer S.C."/>
            <person name="Aftuck L."/>
            <person name="Alexander A."/>
            <person name="An P."/>
            <person name="Anderson E."/>
            <person name="Anderson S."/>
            <person name="Arachi H."/>
            <person name="Azer M."/>
            <person name="Bachantsang P."/>
            <person name="Barry A."/>
            <person name="Bayul T."/>
            <person name="Berlin A."/>
            <person name="Bessette D."/>
            <person name="Bloom T."/>
            <person name="Bloom T."/>
            <person name="Boguslavskiy L."/>
            <person name="Bonnet C."/>
            <person name="Boukhgalter B."/>
            <person name="Bourzgui I."/>
            <person name="Brown A."/>
            <person name="Cahill P."/>
            <person name="Channer S."/>
            <person name="Cheshatsang Y."/>
            <person name="Chuda L."/>
            <person name="Citroen M."/>
            <person name="Collymore A."/>
            <person name="Cooke P."/>
            <person name="Costello M."/>
            <person name="D'Aco K."/>
            <person name="Daza R."/>
            <person name="De Haan G."/>
            <person name="DeGray S."/>
            <person name="DeMaso C."/>
            <person name="Dhargay N."/>
            <person name="Dooley K."/>
            <person name="Dooley E."/>
            <person name="Doricent M."/>
            <person name="Dorje P."/>
            <person name="Dorjee K."/>
            <person name="Dupes A."/>
            <person name="Elong R."/>
            <person name="Falk J."/>
            <person name="Farina A."/>
            <person name="Faro S."/>
            <person name="Ferguson D."/>
            <person name="Fisher S."/>
            <person name="Foley C.D."/>
            <person name="Franke A."/>
            <person name="Friedrich D."/>
            <person name="Gadbois L."/>
            <person name="Gearin G."/>
            <person name="Gearin C.R."/>
            <person name="Giannoukos G."/>
            <person name="Goode T."/>
            <person name="Graham J."/>
            <person name="Grandbois E."/>
            <person name="Grewal S."/>
            <person name="Gyaltsen K."/>
            <person name="Hafez N."/>
            <person name="Hagos B."/>
            <person name="Hall J."/>
            <person name="Henson C."/>
            <person name="Hollinger A."/>
            <person name="Honan T."/>
            <person name="Huard M.D."/>
            <person name="Hughes L."/>
            <person name="Hurhula B."/>
            <person name="Husby M.E."/>
            <person name="Kamat A."/>
            <person name="Kanga B."/>
            <person name="Kashin S."/>
            <person name="Khazanovich D."/>
            <person name="Kisner P."/>
            <person name="Lance K."/>
            <person name="Lara M."/>
            <person name="Lee W."/>
            <person name="Lennon N."/>
            <person name="Letendre F."/>
            <person name="LeVine R."/>
            <person name="Lipovsky A."/>
            <person name="Liu X."/>
            <person name="Liu J."/>
            <person name="Liu S."/>
            <person name="Lokyitsang T."/>
            <person name="Lokyitsang Y."/>
            <person name="Lubonja R."/>
            <person name="Lui A."/>
            <person name="MacDonald P."/>
            <person name="Magnisalis V."/>
            <person name="Maru K."/>
            <person name="Matthews C."/>
            <person name="McCusker W."/>
            <person name="McDonough S."/>
            <person name="Mehta T."/>
            <person name="Meldrim J."/>
            <person name="Meneus L."/>
            <person name="Mihai O."/>
            <person name="Mihalev A."/>
            <person name="Mihova T."/>
            <person name="Mittelman R."/>
            <person name="Mlenga V."/>
            <person name="Montmayeur A."/>
            <person name="Mulrain L."/>
            <person name="Navidi A."/>
            <person name="Naylor J."/>
            <person name="Negash T."/>
            <person name="Nguyen T."/>
            <person name="Nguyen N."/>
            <person name="Nicol R."/>
            <person name="Norbu C."/>
            <person name="Norbu N."/>
            <person name="Novod N."/>
            <person name="O'Neill B."/>
            <person name="Osman S."/>
            <person name="Markiewicz E."/>
            <person name="Oyono O.L."/>
            <person name="Patti C."/>
            <person name="Phunkhang P."/>
            <person name="Pierre F."/>
            <person name="Priest M."/>
            <person name="Raghuraman S."/>
            <person name="Rege F."/>
            <person name="Reyes R."/>
            <person name="Rise C."/>
            <person name="Rogov P."/>
            <person name="Ross K."/>
            <person name="Ryan E."/>
            <person name="Settipalli S."/>
            <person name="Shea T."/>
            <person name="Sherpa N."/>
            <person name="Shi L."/>
            <person name="Shih D."/>
            <person name="Sparrow T."/>
            <person name="Spaulding J."/>
            <person name="Stalker J."/>
            <person name="Stange-Thomann N."/>
            <person name="Stavropoulos S."/>
            <person name="Stone C."/>
            <person name="Strader C."/>
            <person name="Tesfaye S."/>
            <person name="Thomson T."/>
            <person name="Thoulutsang Y."/>
            <person name="Thoulutsang D."/>
            <person name="Topham K."/>
            <person name="Topping I."/>
            <person name="Tsamla T."/>
            <person name="Vassiliev H."/>
            <person name="Vo A."/>
            <person name="Wangchuk T."/>
            <person name="Wangdi T."/>
            <person name="Weiand M."/>
            <person name="Wilkinson J."/>
            <person name="Wilson A."/>
            <person name="Yadav S."/>
            <person name="Young G."/>
            <person name="Yu Q."/>
            <person name="Zembek L."/>
            <person name="Zhong D."/>
            <person name="Zimmer A."/>
            <person name="Zwirko Z."/>
            <person name="Jaffe D.B."/>
            <person name="Alvarez P."/>
            <person name="Brockman W."/>
            <person name="Butler J."/>
            <person name="Chin C."/>
            <person name="Gnerre S."/>
            <person name="MacCallum I."/>
            <person name="Graves J.A."/>
            <person name="Ponting C.P."/>
            <person name="Breen M."/>
            <person name="Samollow P.B."/>
            <person name="Lander E.S."/>
            <person name="Lindblad-Toh K."/>
        </authorList>
    </citation>
    <scope>NUCLEOTIDE SEQUENCE [LARGE SCALE GENOMIC DNA]</scope>
</reference>
<dbReference type="PRINTS" id="PR00289">
    <property type="entry name" value="DISINTEGRIN"/>
</dbReference>
<dbReference type="FunCoup" id="F7CYW1">
    <property type="interactions" value="128"/>
</dbReference>
<dbReference type="HOGENOM" id="CLU_012714_7_1_1"/>